<name>A0A918M895_9ACTN</name>
<dbReference type="EMBL" id="BMTP01000025">
    <property type="protein sequence ID" value="GGU65523.1"/>
    <property type="molecule type" value="Genomic_DNA"/>
</dbReference>
<evidence type="ECO:0000256" key="1">
    <source>
        <dbReference type="SAM" id="MobiDB-lite"/>
    </source>
</evidence>
<comment type="caution">
    <text evidence="2">The sequence shown here is derived from an EMBL/GenBank/DDBJ whole genome shotgun (WGS) entry which is preliminary data.</text>
</comment>
<dbReference type="AlphaFoldDB" id="A0A918M895"/>
<reference evidence="2" key="1">
    <citation type="journal article" date="2014" name="Int. J. Syst. Evol. Microbiol.">
        <title>Complete genome sequence of Corynebacterium casei LMG S-19264T (=DSM 44701T), isolated from a smear-ripened cheese.</title>
        <authorList>
            <consortium name="US DOE Joint Genome Institute (JGI-PGF)"/>
            <person name="Walter F."/>
            <person name="Albersmeier A."/>
            <person name="Kalinowski J."/>
            <person name="Ruckert C."/>
        </authorList>
    </citation>
    <scope>NUCLEOTIDE SEQUENCE</scope>
    <source>
        <strain evidence="2">JCM 4391</strain>
    </source>
</reference>
<protein>
    <submittedName>
        <fullName evidence="2">Uncharacterized protein</fullName>
    </submittedName>
</protein>
<proteinExistence type="predicted"/>
<feature type="region of interest" description="Disordered" evidence="1">
    <location>
        <begin position="55"/>
        <end position="115"/>
    </location>
</feature>
<dbReference type="Proteomes" id="UP000636661">
    <property type="component" value="Unassembled WGS sequence"/>
</dbReference>
<organism evidence="2 3">
    <name type="scientific">Streptomyces lavendofoliae</name>
    <dbReference type="NCBI Taxonomy" id="67314"/>
    <lineage>
        <taxon>Bacteria</taxon>
        <taxon>Bacillati</taxon>
        <taxon>Actinomycetota</taxon>
        <taxon>Actinomycetes</taxon>
        <taxon>Kitasatosporales</taxon>
        <taxon>Streptomycetaceae</taxon>
        <taxon>Streptomyces</taxon>
    </lineage>
</organism>
<gene>
    <name evidence="2" type="ORF">GCM10010274_62760</name>
</gene>
<reference evidence="2" key="2">
    <citation type="submission" date="2020-09" db="EMBL/GenBank/DDBJ databases">
        <authorList>
            <person name="Sun Q."/>
            <person name="Ohkuma M."/>
        </authorList>
    </citation>
    <scope>NUCLEOTIDE SEQUENCE</scope>
    <source>
        <strain evidence="2">JCM 4391</strain>
    </source>
</reference>
<evidence type="ECO:0000313" key="3">
    <source>
        <dbReference type="Proteomes" id="UP000636661"/>
    </source>
</evidence>
<evidence type="ECO:0000313" key="2">
    <source>
        <dbReference type="EMBL" id="GGU65523.1"/>
    </source>
</evidence>
<keyword evidence="3" id="KW-1185">Reference proteome</keyword>
<accession>A0A918M895</accession>
<sequence>MSVVSGRAAMRQSSKPGVRARTVIAWASYDATSAWPGCRGPEVRVAVRVSLVVPVPAGGRPDGGSRAGSTAGIVTGSGTGTARWRTGAAGRQRHEARPPARPWQRGRGRGGNAHTAARAWRLSYRAAHV</sequence>